<dbReference type="GO" id="GO:0008379">
    <property type="term" value="F:thioredoxin peroxidase activity"/>
    <property type="evidence" value="ECO:0007669"/>
    <property type="project" value="InterPro"/>
</dbReference>
<evidence type="ECO:0000259" key="8">
    <source>
        <dbReference type="PROSITE" id="PS51352"/>
    </source>
</evidence>
<dbReference type="GO" id="GO:0005739">
    <property type="term" value="C:mitochondrion"/>
    <property type="evidence" value="ECO:0007669"/>
    <property type="project" value="TreeGrafter"/>
</dbReference>
<dbReference type="OrthoDB" id="1882547at2759"/>
<keyword evidence="5 7" id="KW-0676">Redox-active center</keyword>
<dbReference type="CDD" id="cd03013">
    <property type="entry name" value="PRX5_like"/>
    <property type="match status" value="1"/>
</dbReference>
<gene>
    <name evidence="9" type="ORF">CLIB1423_01S03950</name>
</gene>
<keyword evidence="4 7" id="KW-0560">Oxidoreductase</keyword>
<evidence type="ECO:0000256" key="2">
    <source>
        <dbReference type="ARBA" id="ARBA00022559"/>
    </source>
</evidence>
<dbReference type="PANTHER" id="PTHR10430:SF39">
    <property type="entry name" value="PEROXISOMAL MEMBRANE ASSOCIATED PROTEIN 20"/>
    <property type="match status" value="1"/>
</dbReference>
<evidence type="ECO:0000256" key="4">
    <source>
        <dbReference type="ARBA" id="ARBA00023002"/>
    </source>
</evidence>
<evidence type="ECO:0000256" key="5">
    <source>
        <dbReference type="ARBA" id="ARBA00023284"/>
    </source>
</evidence>
<dbReference type="EMBL" id="CAKXYY010000001">
    <property type="protein sequence ID" value="CAH2350163.1"/>
    <property type="molecule type" value="Genomic_DNA"/>
</dbReference>
<dbReference type="FunFam" id="3.40.30.10:FF:000159">
    <property type="entry name" value="Peroxiredoxin"/>
    <property type="match status" value="1"/>
</dbReference>
<evidence type="ECO:0000256" key="3">
    <source>
        <dbReference type="ARBA" id="ARBA00022862"/>
    </source>
</evidence>
<dbReference type="InterPro" id="IPR036249">
    <property type="entry name" value="Thioredoxin-like_sf"/>
</dbReference>
<evidence type="ECO:0000313" key="9">
    <source>
        <dbReference type="EMBL" id="CAH2350163.1"/>
    </source>
</evidence>
<name>A0A9P0QJA9_9ASCO</name>
<keyword evidence="2 7" id="KW-0575">Peroxidase</keyword>
<protein>
    <submittedName>
        <fullName evidence="9">Peroxiredoxin Ahp1p</fullName>
    </submittedName>
</protein>
<organism evidence="9 10">
    <name type="scientific">[Candida] railenensis</name>
    <dbReference type="NCBI Taxonomy" id="45579"/>
    <lineage>
        <taxon>Eukaryota</taxon>
        <taxon>Fungi</taxon>
        <taxon>Dikarya</taxon>
        <taxon>Ascomycota</taxon>
        <taxon>Saccharomycotina</taxon>
        <taxon>Pichiomycetes</taxon>
        <taxon>Debaryomycetaceae</taxon>
        <taxon>Kurtzmaniella</taxon>
    </lineage>
</organism>
<proteinExistence type="inferred from homology"/>
<dbReference type="GO" id="GO:0042744">
    <property type="term" value="P:hydrogen peroxide catabolic process"/>
    <property type="evidence" value="ECO:0007669"/>
    <property type="project" value="TreeGrafter"/>
</dbReference>
<feature type="active site" description="Cysteine sulfenic acid (-SOH) intermediate" evidence="6">
    <location>
        <position position="72"/>
    </location>
</feature>
<comment type="similarity">
    <text evidence="1 7">Belongs to the peroxiredoxin family. Prx5 subfamily.</text>
</comment>
<sequence>MFQLTRSTLRRSALTQSRQFTASAARFVSVGDSIPTKTLFEGSPGNGVDLSEETAHGKSIIIGVPGAFSPACSASHIPGFLKNFSKFNDKGYSKVFVVSVNDPFVQSAWGKSLAKDGAYGDKLRFLADTNGEFSQELDLTFDATKIFGNARSKRYVLFVDNGKVTKTFIEPDNTGVDVSSAEKVLGEA</sequence>
<keyword evidence="10" id="KW-1185">Reference proteome</keyword>
<evidence type="ECO:0000256" key="7">
    <source>
        <dbReference type="RuleBase" id="RU366011"/>
    </source>
</evidence>
<dbReference type="GO" id="GO:0045454">
    <property type="term" value="P:cell redox homeostasis"/>
    <property type="evidence" value="ECO:0007669"/>
    <property type="project" value="TreeGrafter"/>
</dbReference>
<dbReference type="GO" id="GO:0005829">
    <property type="term" value="C:cytosol"/>
    <property type="evidence" value="ECO:0007669"/>
    <property type="project" value="TreeGrafter"/>
</dbReference>
<dbReference type="GO" id="GO:0005777">
    <property type="term" value="C:peroxisome"/>
    <property type="evidence" value="ECO:0007669"/>
    <property type="project" value="TreeGrafter"/>
</dbReference>
<evidence type="ECO:0000256" key="6">
    <source>
        <dbReference type="PIRSR" id="PIRSR637944-1"/>
    </source>
</evidence>
<accession>A0A9P0QJA9</accession>
<dbReference type="SUPFAM" id="SSF52833">
    <property type="entry name" value="Thioredoxin-like"/>
    <property type="match status" value="1"/>
</dbReference>
<feature type="domain" description="Thioredoxin" evidence="8">
    <location>
        <begin position="28"/>
        <end position="188"/>
    </location>
</feature>
<comment type="function">
    <text evidence="7">Thiol-specific peroxidase that catalyzes the reduction of hydrogen peroxide and organic hydroperoxides to water and alcohols, respectively. Plays a role in cell protection against oxidative stress by detoxifying peroxides.</text>
</comment>
<reference evidence="9" key="1">
    <citation type="submission" date="2022-03" db="EMBL/GenBank/DDBJ databases">
        <authorList>
            <person name="Legras J.-L."/>
            <person name="Devillers H."/>
            <person name="Grondin C."/>
        </authorList>
    </citation>
    <scope>NUCLEOTIDE SEQUENCE</scope>
    <source>
        <strain evidence="9">CLIB 1423</strain>
    </source>
</reference>
<comment type="caution">
    <text evidence="9">The sequence shown here is derived from an EMBL/GenBank/DDBJ whole genome shotgun (WGS) entry which is preliminary data.</text>
</comment>
<dbReference type="InterPro" id="IPR013766">
    <property type="entry name" value="Thioredoxin_domain"/>
</dbReference>
<dbReference type="Gene3D" id="3.40.30.10">
    <property type="entry name" value="Glutaredoxin"/>
    <property type="match status" value="1"/>
</dbReference>
<evidence type="ECO:0000256" key="1">
    <source>
        <dbReference type="ARBA" id="ARBA00010505"/>
    </source>
</evidence>
<dbReference type="PROSITE" id="PS51352">
    <property type="entry name" value="THIOREDOXIN_2"/>
    <property type="match status" value="1"/>
</dbReference>
<dbReference type="InterPro" id="IPR013740">
    <property type="entry name" value="Redoxin"/>
</dbReference>
<dbReference type="PANTHER" id="PTHR10430">
    <property type="entry name" value="PEROXIREDOXIN"/>
    <property type="match status" value="1"/>
</dbReference>
<dbReference type="GO" id="GO:0034599">
    <property type="term" value="P:cellular response to oxidative stress"/>
    <property type="evidence" value="ECO:0007669"/>
    <property type="project" value="InterPro"/>
</dbReference>
<dbReference type="InterPro" id="IPR037944">
    <property type="entry name" value="PRX5-like"/>
</dbReference>
<dbReference type="AlphaFoldDB" id="A0A9P0QJA9"/>
<keyword evidence="3 7" id="KW-0049">Antioxidant</keyword>
<dbReference type="Proteomes" id="UP000837801">
    <property type="component" value="Unassembled WGS sequence"/>
</dbReference>
<evidence type="ECO:0000313" key="10">
    <source>
        <dbReference type="Proteomes" id="UP000837801"/>
    </source>
</evidence>
<dbReference type="Pfam" id="PF08534">
    <property type="entry name" value="Redoxin"/>
    <property type="match status" value="1"/>
</dbReference>